<feature type="domain" description="Domain X" evidence="8">
    <location>
        <begin position="378"/>
        <end position="478"/>
    </location>
</feature>
<dbReference type="GO" id="GO:0003723">
    <property type="term" value="F:RNA binding"/>
    <property type="evidence" value="ECO:0007669"/>
    <property type="project" value="UniProtKB-KW"/>
</dbReference>
<organism evidence="10">
    <name type="scientific">Lomariopsis japurensis</name>
    <dbReference type="NCBI Taxonomy" id="373558"/>
    <lineage>
        <taxon>Eukaryota</taxon>
        <taxon>Viridiplantae</taxon>
        <taxon>Streptophyta</taxon>
        <taxon>Embryophyta</taxon>
        <taxon>Tracheophyta</taxon>
        <taxon>Polypodiopsida</taxon>
        <taxon>Polypodiidae</taxon>
        <taxon>Polypodiales</taxon>
        <taxon>Polypodiineae</taxon>
        <taxon>Lomariopsidaceae</taxon>
        <taxon>Lomariopsis</taxon>
    </lineage>
</organism>
<comment type="function">
    <text evidence="6 7">Usually encoded in the trnK tRNA gene intron. Probably assists in splicing its own and other chloroplast group II introns.</text>
</comment>
<comment type="similarity">
    <text evidence="1 6">Belongs to the intron maturase 2 family. MatK subfamily.</text>
</comment>
<dbReference type="GO" id="GO:0009507">
    <property type="term" value="C:chloroplast"/>
    <property type="evidence" value="ECO:0007669"/>
    <property type="project" value="UniProtKB-SubCell"/>
</dbReference>
<dbReference type="InterPro" id="IPR024942">
    <property type="entry name" value="Maturase_MatK_N"/>
</dbReference>
<dbReference type="Pfam" id="PF01824">
    <property type="entry name" value="MatK_N"/>
    <property type="match status" value="1"/>
</dbReference>
<dbReference type="HAMAP" id="MF_01390">
    <property type="entry name" value="MatK"/>
    <property type="match status" value="1"/>
</dbReference>
<dbReference type="EMBL" id="MK705752">
    <property type="protein sequence ID" value="QEG57414.1"/>
    <property type="molecule type" value="Genomic_DNA"/>
</dbReference>
<evidence type="ECO:0000256" key="1">
    <source>
        <dbReference type="ARBA" id="ARBA00006621"/>
    </source>
</evidence>
<dbReference type="Pfam" id="PF01348">
    <property type="entry name" value="Intron_maturas2"/>
    <property type="match status" value="1"/>
</dbReference>
<dbReference type="GO" id="GO:0006397">
    <property type="term" value="P:mRNA processing"/>
    <property type="evidence" value="ECO:0007669"/>
    <property type="project" value="UniProtKB-KW"/>
</dbReference>
<evidence type="ECO:0000259" key="8">
    <source>
        <dbReference type="Pfam" id="PF01348"/>
    </source>
</evidence>
<geneLocation type="chloroplast" evidence="10"/>
<sequence>MRRTFGSSLLFDASHRSEELITNKEGLSINWEKLNFNQDWFPYLPLFLLRDDSYQSACKSRLGRQDIGLNFEACSAVTTKRSIDSMRYQDYSEILYSEFVRKRSSRFNVDLYLHVYLQTICLILGISLLNRLTFEVNNNTRISQSIHSMFLFLEDRLPKSSHVFGIEMVQNPHLETLVRLFRRQIKDVAFLHIVRIVLYAYKISYGRFIQPQFWKRRQQESIDRLLRNFYTYEIDSILLLLWTRMSKLQLRYFVSIDKNLLVLKRRCISTYSVQLDGAAVDQYPIRSLCIHLGRYKNKSIIAFHGVHYFVKRWIHFILIFLKLHLHYPTRSLQIRSNLLSTSSVLFLDYVLTIQSVSKDVQIETMMRSCKSTVGREKIFPRIPTLLLVKLLEKEKFCDSTGCPVSRLAWTGLADDEILNNFVRIWNTFSLYHSAVLNKNGLRRLRYIPRISCDSTLAGKHRSTIRSLRRRFDLELPKMVSAYNKLNLPKKYQRVWYLKLIRSVSSIFSLIKINI</sequence>
<evidence type="ECO:0000256" key="7">
    <source>
        <dbReference type="RuleBase" id="RU004226"/>
    </source>
</evidence>
<dbReference type="InterPro" id="IPR002866">
    <property type="entry name" value="Maturase_MatK"/>
</dbReference>
<evidence type="ECO:0000256" key="2">
    <source>
        <dbReference type="ARBA" id="ARBA00022640"/>
    </source>
</evidence>
<evidence type="ECO:0000256" key="6">
    <source>
        <dbReference type="HAMAP-Rule" id="MF_01390"/>
    </source>
</evidence>
<dbReference type="PANTHER" id="PTHR34811:SF1">
    <property type="entry name" value="MATURASE K"/>
    <property type="match status" value="1"/>
</dbReference>
<comment type="subcellular location">
    <subcellularLocation>
        <location evidence="6">Plastid</location>
        <location evidence="6">Chloroplast</location>
    </subcellularLocation>
</comment>
<name>A0A5B9RC34_9MONI</name>
<dbReference type="InterPro" id="IPR024937">
    <property type="entry name" value="Domain_X"/>
</dbReference>
<dbReference type="GeneID" id="41794652"/>
<dbReference type="GO" id="GO:0008033">
    <property type="term" value="P:tRNA processing"/>
    <property type="evidence" value="ECO:0007669"/>
    <property type="project" value="UniProtKB-KW"/>
</dbReference>
<evidence type="ECO:0000256" key="5">
    <source>
        <dbReference type="ARBA" id="ARBA00022884"/>
    </source>
</evidence>
<evidence type="ECO:0000313" key="10">
    <source>
        <dbReference type="EMBL" id="QEG57414.1"/>
    </source>
</evidence>
<keyword evidence="7 10" id="KW-0150">Chloroplast</keyword>
<gene>
    <name evidence="6 10" type="primary">matK</name>
</gene>
<feature type="domain" description="Maturase MatK N-terminal" evidence="9">
    <location>
        <begin position="45"/>
        <end position="347"/>
    </location>
</feature>
<accession>A0A5B9RC34</accession>
<keyword evidence="5 6" id="KW-0694">RNA-binding</keyword>
<dbReference type="GO" id="GO:0008380">
    <property type="term" value="P:RNA splicing"/>
    <property type="evidence" value="ECO:0007669"/>
    <property type="project" value="UniProtKB-UniRule"/>
</dbReference>
<keyword evidence="2 7" id="KW-0934">Plastid</keyword>
<protein>
    <recommendedName>
        <fullName evidence="6">Maturase K</fullName>
    </recommendedName>
    <alternativeName>
        <fullName evidence="6">Intron maturase</fullName>
    </alternativeName>
</protein>
<dbReference type="PANTHER" id="PTHR34811">
    <property type="entry name" value="MATURASE K"/>
    <property type="match status" value="1"/>
</dbReference>
<evidence type="ECO:0000256" key="4">
    <source>
        <dbReference type="ARBA" id="ARBA00022694"/>
    </source>
</evidence>
<dbReference type="RefSeq" id="YP_009690634.1">
    <property type="nucleotide sequence ID" value="NC_044682.1"/>
</dbReference>
<keyword evidence="3 6" id="KW-0507">mRNA processing</keyword>
<dbReference type="AlphaFoldDB" id="A0A5B9RC34"/>
<evidence type="ECO:0000256" key="3">
    <source>
        <dbReference type="ARBA" id="ARBA00022664"/>
    </source>
</evidence>
<keyword evidence="4 6" id="KW-0819">tRNA processing</keyword>
<reference evidence="10" key="1">
    <citation type="journal article" date="2019" name="Bot. J. Linn. Soc.">
        <title>Dynamism in plastome structure observed across the phylogenetic tree of ferns.</title>
        <authorList>
            <person name="Lehtonen S."/>
            <person name="Cardenas G.G."/>
        </authorList>
    </citation>
    <scope>NUCLEOTIDE SEQUENCE</scope>
</reference>
<evidence type="ECO:0000259" key="9">
    <source>
        <dbReference type="Pfam" id="PF01824"/>
    </source>
</evidence>
<proteinExistence type="inferred from homology"/>